<reference evidence="1" key="1">
    <citation type="submission" date="2020-07" db="EMBL/GenBank/DDBJ databases">
        <title>Multicomponent nature underlies the extraordinary mechanical properties of spider dragline silk.</title>
        <authorList>
            <person name="Kono N."/>
            <person name="Nakamura H."/>
            <person name="Mori M."/>
            <person name="Yoshida Y."/>
            <person name="Ohtoshi R."/>
            <person name="Malay A.D."/>
            <person name="Moran D.A.P."/>
            <person name="Tomita M."/>
            <person name="Numata K."/>
            <person name="Arakawa K."/>
        </authorList>
    </citation>
    <scope>NUCLEOTIDE SEQUENCE</scope>
</reference>
<comment type="caution">
    <text evidence="1">The sequence shown here is derived from an EMBL/GenBank/DDBJ whole genome shotgun (WGS) entry which is preliminary data.</text>
</comment>
<dbReference type="AlphaFoldDB" id="A0A8X6GTP5"/>
<evidence type="ECO:0000313" key="1">
    <source>
        <dbReference type="EMBL" id="GFR10982.1"/>
    </source>
</evidence>
<sequence length="108" mass="12244">MNNCVAITEPEEKIELSAEIADKKLIKNYEDGEIDSIKDEIMPHISALSIPEDTNAFSNRMDNSRSFKKLSLFTQQNISGVMEQTSAHSTETPLAKYSKYMFYDDNGE</sequence>
<keyword evidence="2" id="KW-1185">Reference proteome</keyword>
<dbReference type="EMBL" id="BMAO01016761">
    <property type="protein sequence ID" value="GFR10982.1"/>
    <property type="molecule type" value="Genomic_DNA"/>
</dbReference>
<name>A0A8X6GTP5_TRICU</name>
<protein>
    <submittedName>
        <fullName evidence="1">Uncharacterized protein</fullName>
    </submittedName>
</protein>
<evidence type="ECO:0000313" key="2">
    <source>
        <dbReference type="Proteomes" id="UP000887116"/>
    </source>
</evidence>
<proteinExistence type="predicted"/>
<dbReference type="OrthoDB" id="10457589at2759"/>
<dbReference type="Proteomes" id="UP000887116">
    <property type="component" value="Unassembled WGS sequence"/>
</dbReference>
<organism evidence="1 2">
    <name type="scientific">Trichonephila clavata</name>
    <name type="common">Joro spider</name>
    <name type="synonym">Nephila clavata</name>
    <dbReference type="NCBI Taxonomy" id="2740835"/>
    <lineage>
        <taxon>Eukaryota</taxon>
        <taxon>Metazoa</taxon>
        <taxon>Ecdysozoa</taxon>
        <taxon>Arthropoda</taxon>
        <taxon>Chelicerata</taxon>
        <taxon>Arachnida</taxon>
        <taxon>Araneae</taxon>
        <taxon>Araneomorphae</taxon>
        <taxon>Entelegynae</taxon>
        <taxon>Araneoidea</taxon>
        <taxon>Nephilidae</taxon>
        <taxon>Trichonephila</taxon>
    </lineage>
</organism>
<gene>
    <name evidence="1" type="ORF">TNCT_713581</name>
</gene>
<accession>A0A8X6GTP5</accession>